<organism evidence="1 2">
    <name type="scientific">Triparma laevis f. longispina</name>
    <dbReference type="NCBI Taxonomy" id="1714387"/>
    <lineage>
        <taxon>Eukaryota</taxon>
        <taxon>Sar</taxon>
        <taxon>Stramenopiles</taxon>
        <taxon>Ochrophyta</taxon>
        <taxon>Bolidophyceae</taxon>
        <taxon>Parmales</taxon>
        <taxon>Triparmaceae</taxon>
        <taxon>Triparma</taxon>
    </lineage>
</organism>
<gene>
    <name evidence="1" type="ORF">TrLO_g4940</name>
</gene>
<dbReference type="EMBL" id="BRXW01000034">
    <property type="protein sequence ID" value="GMI01500.1"/>
    <property type="molecule type" value="Genomic_DNA"/>
</dbReference>
<accession>A0A9W7C970</accession>
<evidence type="ECO:0000313" key="1">
    <source>
        <dbReference type="EMBL" id="GMI01500.1"/>
    </source>
</evidence>
<sequence>MKFGHGRLLLLQKAKKKPNIELNTNHGGTKSPIAIDTASPIPSKISKLNEKISRNEKNSLRLSGNATSITRTIPKVCTQVMPILSFSSSIPTTPPDMIFPKTSAFTPSIASPFAPTAFLATPSA</sequence>
<evidence type="ECO:0000313" key="2">
    <source>
        <dbReference type="Proteomes" id="UP001165122"/>
    </source>
</evidence>
<dbReference type="Proteomes" id="UP001165122">
    <property type="component" value="Unassembled WGS sequence"/>
</dbReference>
<proteinExistence type="predicted"/>
<comment type="caution">
    <text evidence="1">The sequence shown here is derived from an EMBL/GenBank/DDBJ whole genome shotgun (WGS) entry which is preliminary data.</text>
</comment>
<keyword evidence="2" id="KW-1185">Reference proteome</keyword>
<reference evidence="2" key="1">
    <citation type="journal article" date="2023" name="Commun. Biol.">
        <title>Genome analysis of Parmales, the sister group of diatoms, reveals the evolutionary specialization of diatoms from phago-mixotrophs to photoautotrophs.</title>
        <authorList>
            <person name="Ban H."/>
            <person name="Sato S."/>
            <person name="Yoshikawa S."/>
            <person name="Yamada K."/>
            <person name="Nakamura Y."/>
            <person name="Ichinomiya M."/>
            <person name="Sato N."/>
            <person name="Blanc-Mathieu R."/>
            <person name="Endo H."/>
            <person name="Kuwata A."/>
            <person name="Ogata H."/>
        </authorList>
    </citation>
    <scope>NUCLEOTIDE SEQUENCE [LARGE SCALE GENOMIC DNA]</scope>
    <source>
        <strain evidence="2">NIES 3700</strain>
    </source>
</reference>
<name>A0A9W7C970_9STRA</name>
<protein>
    <submittedName>
        <fullName evidence="1">Uncharacterized protein</fullName>
    </submittedName>
</protein>
<dbReference type="AlphaFoldDB" id="A0A9W7C970"/>